<dbReference type="EMBL" id="LS992241">
    <property type="protein sequence ID" value="SYX85054.1"/>
    <property type="molecule type" value="Genomic_DNA"/>
</dbReference>
<reference evidence="2" key="1">
    <citation type="submission" date="2018-08" db="EMBL/GenBank/DDBJ databases">
        <authorList>
            <person name="Chevrot R."/>
        </authorList>
    </citation>
    <scope>NUCLEOTIDE SEQUENCE [LARGE SCALE GENOMIC DNA]</scope>
</reference>
<evidence type="ECO:0000313" key="1">
    <source>
        <dbReference type="EMBL" id="SYX85054.1"/>
    </source>
</evidence>
<sequence>MDKEMKREKIKDKLYGHELKDIWNKTENILHEYLKASIQKDKRPLELMKNAKNELNSMDYTSLMFRYPYDLDYKNQQLIGNQVHNYGIDYQAPMDNFERVYNYLLACFHSVYDKYENLENEIHIIIFDDLGFVNISDVMRKTDKS</sequence>
<protein>
    <submittedName>
        <fullName evidence="1">Uncharacterized protein</fullName>
    </submittedName>
</protein>
<dbReference type="Proteomes" id="UP000304148">
    <property type="component" value="Chromosome"/>
</dbReference>
<name>A0A383REX2_PAEAL</name>
<organism evidence="1 2">
    <name type="scientific">Paenibacillus alvei</name>
    <name type="common">Bacillus alvei</name>
    <dbReference type="NCBI Taxonomy" id="44250"/>
    <lineage>
        <taxon>Bacteria</taxon>
        <taxon>Bacillati</taxon>
        <taxon>Bacillota</taxon>
        <taxon>Bacilli</taxon>
        <taxon>Bacillales</taxon>
        <taxon>Paenibacillaceae</taxon>
        <taxon>Paenibacillus</taxon>
    </lineage>
</organism>
<gene>
    <name evidence="1" type="ORF">PBLR_13476</name>
</gene>
<evidence type="ECO:0000313" key="2">
    <source>
        <dbReference type="Proteomes" id="UP000304148"/>
    </source>
</evidence>
<proteinExistence type="predicted"/>
<dbReference type="AlphaFoldDB" id="A0A383REX2"/>
<accession>A0A383REX2</accession>